<evidence type="ECO:0000256" key="7">
    <source>
        <dbReference type="PROSITE-ProRule" id="PRU00146"/>
    </source>
</evidence>
<proteinExistence type="inferred from homology"/>
<evidence type="ECO:0000313" key="11">
    <source>
        <dbReference type="Proteomes" id="UP001335648"/>
    </source>
</evidence>
<keyword evidence="2" id="KW-0645">Protease</keyword>
<dbReference type="InterPro" id="IPR019787">
    <property type="entry name" value="Znf_PHD-finger"/>
</dbReference>
<feature type="domain" description="PHD-type" evidence="8">
    <location>
        <begin position="176"/>
        <end position="222"/>
    </location>
</feature>
<dbReference type="Gene3D" id="3.40.395.10">
    <property type="entry name" value="Adenoviral Proteinase, Chain A"/>
    <property type="match status" value="1"/>
</dbReference>
<evidence type="ECO:0000256" key="1">
    <source>
        <dbReference type="ARBA" id="ARBA00005234"/>
    </source>
</evidence>
<dbReference type="InterPro" id="IPR013083">
    <property type="entry name" value="Znf_RING/FYVE/PHD"/>
</dbReference>
<evidence type="ECO:0000256" key="6">
    <source>
        <dbReference type="ARBA" id="ARBA00022833"/>
    </source>
</evidence>
<name>A0AAN8BSB0_9TELE</name>
<evidence type="ECO:0008006" key="12">
    <source>
        <dbReference type="Google" id="ProtNLM"/>
    </source>
</evidence>
<dbReference type="PROSITE" id="PS50016">
    <property type="entry name" value="ZF_PHD_2"/>
    <property type="match status" value="1"/>
</dbReference>
<evidence type="ECO:0000313" key="10">
    <source>
        <dbReference type="EMBL" id="KAK5890851.1"/>
    </source>
</evidence>
<dbReference type="InterPro" id="IPR019786">
    <property type="entry name" value="Zinc_finger_PHD-type_CS"/>
</dbReference>
<comment type="caution">
    <text evidence="10">The sequence shown here is derived from an EMBL/GenBank/DDBJ whole genome shotgun (WGS) entry which is preliminary data.</text>
</comment>
<dbReference type="InterPro" id="IPR011011">
    <property type="entry name" value="Znf_FYVE_PHD"/>
</dbReference>
<dbReference type="Pfam" id="PF02902">
    <property type="entry name" value="Peptidase_C48"/>
    <property type="match status" value="1"/>
</dbReference>
<accession>A0AAN8BSB0</accession>
<dbReference type="PROSITE" id="PS50600">
    <property type="entry name" value="ULP_PROTEASE"/>
    <property type="match status" value="1"/>
</dbReference>
<dbReference type="CDD" id="cd15517">
    <property type="entry name" value="PHD_TCF19_like"/>
    <property type="match status" value="1"/>
</dbReference>
<dbReference type="GO" id="GO:0006508">
    <property type="term" value="P:proteolysis"/>
    <property type="evidence" value="ECO:0007669"/>
    <property type="project" value="UniProtKB-KW"/>
</dbReference>
<evidence type="ECO:0000259" key="9">
    <source>
        <dbReference type="PROSITE" id="PS50600"/>
    </source>
</evidence>
<organism evidence="10 11">
    <name type="scientific">Champsocephalus esox</name>
    <name type="common">pike icefish</name>
    <dbReference type="NCBI Taxonomy" id="159716"/>
    <lineage>
        <taxon>Eukaryota</taxon>
        <taxon>Metazoa</taxon>
        <taxon>Chordata</taxon>
        <taxon>Craniata</taxon>
        <taxon>Vertebrata</taxon>
        <taxon>Euteleostomi</taxon>
        <taxon>Actinopterygii</taxon>
        <taxon>Neopterygii</taxon>
        <taxon>Teleostei</taxon>
        <taxon>Neoteleostei</taxon>
        <taxon>Acanthomorphata</taxon>
        <taxon>Eupercaria</taxon>
        <taxon>Perciformes</taxon>
        <taxon>Notothenioidei</taxon>
        <taxon>Channichthyidae</taxon>
        <taxon>Champsocephalus</taxon>
    </lineage>
</organism>
<dbReference type="InterPro" id="IPR038765">
    <property type="entry name" value="Papain-like_cys_pep_sf"/>
</dbReference>
<keyword evidence="6" id="KW-0862">Zinc</keyword>
<evidence type="ECO:0000259" key="8">
    <source>
        <dbReference type="PROSITE" id="PS50016"/>
    </source>
</evidence>
<keyword evidence="5" id="KW-0378">Hydrolase</keyword>
<dbReference type="Gene3D" id="3.30.40.10">
    <property type="entry name" value="Zinc/RING finger domain, C3HC4 (zinc finger)"/>
    <property type="match status" value="1"/>
</dbReference>
<feature type="domain" description="Ubiquitin-like protease family profile" evidence="9">
    <location>
        <begin position="1"/>
        <end position="141"/>
    </location>
</feature>
<dbReference type="PROSITE" id="PS01359">
    <property type="entry name" value="ZF_PHD_1"/>
    <property type="match status" value="1"/>
</dbReference>
<keyword evidence="11" id="KW-1185">Reference proteome</keyword>
<evidence type="ECO:0000256" key="2">
    <source>
        <dbReference type="ARBA" id="ARBA00022670"/>
    </source>
</evidence>
<evidence type="ECO:0000256" key="5">
    <source>
        <dbReference type="ARBA" id="ARBA00022801"/>
    </source>
</evidence>
<dbReference type="InterPro" id="IPR003653">
    <property type="entry name" value="Peptidase_C48_C"/>
</dbReference>
<dbReference type="SUPFAM" id="SSF54001">
    <property type="entry name" value="Cysteine proteinases"/>
    <property type="match status" value="1"/>
</dbReference>
<sequence length="222" mass="25382">MELESEVINAYLAVKVKDFNKDNPRGQRATFIDTFEMTTIWKNGTSRLKIDPLDYDVILGIVNDHHHWTLTVMYPGQKRCQFLDPLGETAVNVKRCTEITRRFLKSKGCNISRLKCNSPPHPQQPDGTSCGVFALKFAESILSAEHHISFATTKQAIAEHRWNIATTLIQHTDDLSAICCYCAAQRNEYTYWIACDVCNRWFHHECLGRPPTHRSYICGGCM</sequence>
<dbReference type="SUPFAM" id="SSF57903">
    <property type="entry name" value="FYVE/PHD zinc finger"/>
    <property type="match status" value="1"/>
</dbReference>
<reference evidence="10 11" key="1">
    <citation type="journal article" date="2023" name="Mol. Biol. Evol.">
        <title>Genomics of Secondarily Temperate Adaptation in the Only Non-Antarctic Icefish.</title>
        <authorList>
            <person name="Rivera-Colon A.G."/>
            <person name="Rayamajhi N."/>
            <person name="Minhas B.F."/>
            <person name="Madrigal G."/>
            <person name="Bilyk K.T."/>
            <person name="Yoon V."/>
            <person name="Hune M."/>
            <person name="Gregory S."/>
            <person name="Cheng C.H.C."/>
            <person name="Catchen J.M."/>
        </authorList>
    </citation>
    <scope>NUCLEOTIDE SEQUENCE [LARGE SCALE GENOMIC DNA]</scope>
    <source>
        <strain evidence="10">JC2023a</strain>
    </source>
</reference>
<dbReference type="AlphaFoldDB" id="A0AAN8BSB0"/>
<protein>
    <recommendedName>
        <fullName evidence="12">Ubiquitin-like protease family profile domain-containing protein</fullName>
    </recommendedName>
</protein>
<evidence type="ECO:0000256" key="4">
    <source>
        <dbReference type="ARBA" id="ARBA00022771"/>
    </source>
</evidence>
<evidence type="ECO:0000256" key="3">
    <source>
        <dbReference type="ARBA" id="ARBA00022723"/>
    </source>
</evidence>
<keyword evidence="4 7" id="KW-0863">Zinc-finger</keyword>
<comment type="similarity">
    <text evidence="1">Belongs to the peptidase C48 family.</text>
</comment>
<gene>
    <name evidence="10" type="ORF">CesoFtcFv8_014333</name>
</gene>
<dbReference type="Proteomes" id="UP001335648">
    <property type="component" value="Unassembled WGS sequence"/>
</dbReference>
<dbReference type="GO" id="GO:0008234">
    <property type="term" value="F:cysteine-type peptidase activity"/>
    <property type="evidence" value="ECO:0007669"/>
    <property type="project" value="InterPro"/>
</dbReference>
<keyword evidence="3" id="KW-0479">Metal-binding</keyword>
<dbReference type="GO" id="GO:0008270">
    <property type="term" value="F:zinc ion binding"/>
    <property type="evidence" value="ECO:0007669"/>
    <property type="project" value="UniProtKB-KW"/>
</dbReference>
<dbReference type="EMBL" id="JAULUE010002056">
    <property type="protein sequence ID" value="KAK5890851.1"/>
    <property type="molecule type" value="Genomic_DNA"/>
</dbReference>